<feature type="domain" description="Trimeric autotransporter adhesin YadA-like head" evidence="12">
    <location>
        <begin position="99"/>
        <end position="124"/>
    </location>
</feature>
<comment type="subcellular location">
    <subcellularLocation>
        <location evidence="2">Cell outer membrane</location>
    </subcellularLocation>
    <subcellularLocation>
        <location evidence="1">Cell surface</location>
    </subcellularLocation>
</comment>
<dbReference type="EMBL" id="JASSPP010000009">
    <property type="protein sequence ID" value="MDK9581001.1"/>
    <property type="molecule type" value="Genomic_DNA"/>
</dbReference>
<dbReference type="RefSeq" id="WP_285153230.1">
    <property type="nucleotide sequence ID" value="NZ_JASSPP010000009.1"/>
</dbReference>
<dbReference type="Pfam" id="PF03895">
    <property type="entry name" value="YadA_anchor"/>
    <property type="match status" value="1"/>
</dbReference>
<dbReference type="InterPro" id="IPR005594">
    <property type="entry name" value="YadA_C"/>
</dbReference>
<evidence type="ECO:0000256" key="7">
    <source>
        <dbReference type="ARBA" id="ARBA00022927"/>
    </source>
</evidence>
<dbReference type="InterPro" id="IPR008640">
    <property type="entry name" value="Adhesin_Head_dom"/>
</dbReference>
<dbReference type="SUPFAM" id="SSF54523">
    <property type="entry name" value="Pili subunits"/>
    <property type="match status" value="1"/>
</dbReference>
<evidence type="ECO:0000256" key="4">
    <source>
        <dbReference type="ARBA" id="ARBA00022452"/>
    </source>
</evidence>
<organism evidence="13 14">
    <name type="scientific">Sneathia sanguinegens</name>
    <dbReference type="NCBI Taxonomy" id="40543"/>
    <lineage>
        <taxon>Bacteria</taxon>
        <taxon>Fusobacteriati</taxon>
        <taxon>Fusobacteriota</taxon>
        <taxon>Fusobacteriia</taxon>
        <taxon>Fusobacteriales</taxon>
        <taxon>Leptotrichiaceae</taxon>
        <taxon>Sneathia</taxon>
    </lineage>
</organism>
<evidence type="ECO:0000256" key="3">
    <source>
        <dbReference type="ARBA" id="ARBA00022448"/>
    </source>
</evidence>
<keyword evidence="10" id="KW-0175">Coiled coil</keyword>
<accession>A0ABT7HKG1</accession>
<evidence type="ECO:0000256" key="1">
    <source>
        <dbReference type="ARBA" id="ARBA00004241"/>
    </source>
</evidence>
<feature type="domain" description="Trimeric autotransporter adhesin YadA-like head" evidence="12">
    <location>
        <begin position="171"/>
        <end position="194"/>
    </location>
</feature>
<dbReference type="Pfam" id="PF05658">
    <property type="entry name" value="YadA_head"/>
    <property type="match status" value="2"/>
</dbReference>
<dbReference type="Gene3D" id="3.30.1300.30">
    <property type="entry name" value="GSPII I/J protein-like"/>
    <property type="match status" value="1"/>
</dbReference>
<keyword evidence="3" id="KW-0813">Transport</keyword>
<keyword evidence="8" id="KW-0472">Membrane</keyword>
<evidence type="ECO:0000259" key="11">
    <source>
        <dbReference type="Pfam" id="PF03895"/>
    </source>
</evidence>
<keyword evidence="14" id="KW-1185">Reference proteome</keyword>
<feature type="domain" description="Trimeric autotransporter adhesin YadA-like C-terminal membrane anchor" evidence="11">
    <location>
        <begin position="426"/>
        <end position="483"/>
    </location>
</feature>
<dbReference type="InterPro" id="IPR011049">
    <property type="entry name" value="Serralysin-like_metalloprot_C"/>
</dbReference>
<dbReference type="Gene3D" id="2.150.10.10">
    <property type="entry name" value="Serralysin-like metalloprotease, C-terminal"/>
    <property type="match status" value="3"/>
</dbReference>
<keyword evidence="9" id="KW-0998">Cell outer membrane</keyword>
<evidence type="ECO:0000313" key="13">
    <source>
        <dbReference type="EMBL" id="MDK9581001.1"/>
    </source>
</evidence>
<evidence type="ECO:0000256" key="10">
    <source>
        <dbReference type="SAM" id="Coils"/>
    </source>
</evidence>
<name>A0ABT7HKG1_9FUSO</name>
<evidence type="ECO:0000256" key="2">
    <source>
        <dbReference type="ARBA" id="ARBA00004442"/>
    </source>
</evidence>
<gene>
    <name evidence="13" type="ORF">QQA45_05745</name>
</gene>
<evidence type="ECO:0000256" key="9">
    <source>
        <dbReference type="ARBA" id="ARBA00023237"/>
    </source>
</evidence>
<reference evidence="13 14" key="1">
    <citation type="submission" date="2023-06" db="EMBL/GenBank/DDBJ databases">
        <title>Antibody response to the Sneathia vaginalis cytopathogenic toxin A during pregnancy.</title>
        <authorList>
            <person name="Mccoy Z.T."/>
            <person name="Serrano M.G."/>
            <person name="Spaine K."/>
            <person name="Edwards D.J."/>
            <person name="Buck G.A."/>
            <person name="Jefferson K."/>
        </authorList>
    </citation>
    <scope>NUCLEOTIDE SEQUENCE [LARGE SCALE GENOMIC DNA]</scope>
    <source>
        <strain evidence="13 14">CCUG 42621</strain>
    </source>
</reference>
<sequence>MKYSLKNKTKLMVLTILQFLFYSSIGYADTIKVYVNGQNKKVLTEEEYGKIDNNEKGKYKPVIIDENNKSYTINIDNGLHYFSIRPSITDGNINNDGAKMEASMAIGPDALASKTNSMAIGLNAQALYDNSMAIGIGAKVDMQCSHSIGMGAYAAGYSSNAIGYQATTLGFFSTAVGTQATAFDTMSTALGTGSYAINQYSTALGGSSYAGENSTTVGAMSKAFGKGSVTLGAASYVGDKQKEEEYNKYNGILGYYNQLIQKNEIKEKYKKEFDEIAKIDQNKENKKWYIESMKLKAKILSEDNNSIEFGTAIGLASKVYNSYGVALGAFSTTKEIKNKGYLTNQETKDVYAVSVGGEDLKRRIQGLADGAEDDEAVTVAQLKKVQKSIQNQGANEEVDKEIKGINKKSDLALSGVSNAVAIANLPNVSGDKKFSLAASYGYYGSYHAIAIGFSGTNDKQNFTYKLSGSVNNKGNLALGIGAGVMLGDVDGHNIDKLNVKKLTEKLEFANEKIEKYEKRQQEIDKKIKELSEYKENSEKRIKELEKKLEILIKNK</sequence>
<dbReference type="CDD" id="cd12820">
    <property type="entry name" value="LbR_YadA-like"/>
    <property type="match status" value="1"/>
</dbReference>
<evidence type="ECO:0000256" key="5">
    <source>
        <dbReference type="ARBA" id="ARBA00022692"/>
    </source>
</evidence>
<feature type="coiled-coil region" evidence="10">
    <location>
        <begin position="499"/>
        <end position="554"/>
    </location>
</feature>
<keyword evidence="7" id="KW-0653">Protein transport</keyword>
<dbReference type="Proteomes" id="UP001225134">
    <property type="component" value="Unassembled WGS sequence"/>
</dbReference>
<dbReference type="InterPro" id="IPR045584">
    <property type="entry name" value="Pilin-like"/>
</dbReference>
<evidence type="ECO:0000256" key="6">
    <source>
        <dbReference type="ARBA" id="ARBA00022729"/>
    </source>
</evidence>
<keyword evidence="5" id="KW-0812">Transmembrane</keyword>
<dbReference type="SUPFAM" id="SSF101967">
    <property type="entry name" value="Adhesin YadA, collagen-binding domain"/>
    <property type="match status" value="1"/>
</dbReference>
<comment type="caution">
    <text evidence="13">The sequence shown here is derived from an EMBL/GenBank/DDBJ whole genome shotgun (WGS) entry which is preliminary data.</text>
</comment>
<evidence type="ECO:0000256" key="8">
    <source>
        <dbReference type="ARBA" id="ARBA00023136"/>
    </source>
</evidence>
<keyword evidence="6" id="KW-0732">Signal</keyword>
<evidence type="ECO:0000313" key="14">
    <source>
        <dbReference type="Proteomes" id="UP001225134"/>
    </source>
</evidence>
<proteinExistence type="predicted"/>
<evidence type="ECO:0000259" key="12">
    <source>
        <dbReference type="Pfam" id="PF05658"/>
    </source>
</evidence>
<protein>
    <submittedName>
        <fullName evidence="13">YadA-like family protein</fullName>
    </submittedName>
</protein>
<keyword evidence="4" id="KW-1134">Transmembrane beta strand</keyword>